<evidence type="ECO:0000256" key="1">
    <source>
        <dbReference type="ARBA" id="ARBA00022460"/>
    </source>
</evidence>
<name>W8BF00_CERCA</name>
<reference evidence="4" key="2">
    <citation type="journal article" date="2014" name="BMC Genomics">
        <title>A genomic perspective to assessing quality of mass-reared SIT flies used in Mediterranean fruit fly (Ceratitis capitata) eradication in California.</title>
        <authorList>
            <person name="Calla B."/>
            <person name="Hall B."/>
            <person name="Hou S."/>
            <person name="Geib S.M."/>
        </authorList>
    </citation>
    <scope>NUCLEOTIDE SEQUENCE</scope>
</reference>
<dbReference type="PRINTS" id="PR00947">
    <property type="entry name" value="CUTICLE"/>
</dbReference>
<dbReference type="GO" id="GO:0062129">
    <property type="term" value="C:chitin-based extracellular matrix"/>
    <property type="evidence" value="ECO:0007669"/>
    <property type="project" value="TreeGrafter"/>
</dbReference>
<dbReference type="InterPro" id="IPR000618">
    <property type="entry name" value="Insect_cuticle"/>
</dbReference>
<evidence type="ECO:0000256" key="3">
    <source>
        <dbReference type="SAM" id="SignalP"/>
    </source>
</evidence>
<evidence type="ECO:0000256" key="2">
    <source>
        <dbReference type="PROSITE-ProRule" id="PRU00497"/>
    </source>
</evidence>
<dbReference type="EMBL" id="GAMC01014729">
    <property type="protein sequence ID" value="JAB91826.1"/>
    <property type="molecule type" value="mRNA"/>
</dbReference>
<dbReference type="AlphaFoldDB" id="W8BF00"/>
<accession>W8BF00</accession>
<dbReference type="Pfam" id="PF00379">
    <property type="entry name" value="Chitin_bind_4"/>
    <property type="match status" value="1"/>
</dbReference>
<keyword evidence="3" id="KW-0732">Signal</keyword>
<dbReference type="InterPro" id="IPR050468">
    <property type="entry name" value="Cuticle_Struct_Prot"/>
</dbReference>
<gene>
    <name evidence="4" type="primary">CU16</name>
</gene>
<dbReference type="PROSITE" id="PS51155">
    <property type="entry name" value="CHIT_BIND_RR_2"/>
    <property type="match status" value="1"/>
</dbReference>
<keyword evidence="1 2" id="KW-0193">Cuticle</keyword>
<protein>
    <submittedName>
        <fullName evidence="4">Larval cuticle protein 16/17</fullName>
    </submittedName>
</protein>
<feature type="chain" id="PRO_5004909206" evidence="3">
    <location>
        <begin position="20"/>
        <end position="216"/>
    </location>
</feature>
<evidence type="ECO:0000313" key="4">
    <source>
        <dbReference type="EMBL" id="JAB91826.1"/>
    </source>
</evidence>
<sequence length="216" mass="23185">MKKLIVATIFYVLIVSVKSFGQPSLKYLPPGNAAGVPSRQYLSPHSGRNLHYTAATTAGGSGPTSLTGYNNRHSNGAKQNYVTAATIPIVRQDYTSDASGNYNFGFETANGIQRDETGDIHHRPESSLNVQGSYSYTGDDGRTYTVNYKADENGFHAEGDHLPTTPAPLNDPNVAGGYGLHGAAGGGSRGFRGHAQAYGTPTNRYLPPQQQFKKRF</sequence>
<organism evidence="4">
    <name type="scientific">Ceratitis capitata</name>
    <name type="common">Mediterranean fruit fly</name>
    <name type="synonym">Tephritis capitata</name>
    <dbReference type="NCBI Taxonomy" id="7213"/>
    <lineage>
        <taxon>Eukaryota</taxon>
        <taxon>Metazoa</taxon>
        <taxon>Ecdysozoa</taxon>
        <taxon>Arthropoda</taxon>
        <taxon>Hexapoda</taxon>
        <taxon>Insecta</taxon>
        <taxon>Pterygota</taxon>
        <taxon>Neoptera</taxon>
        <taxon>Endopterygota</taxon>
        <taxon>Diptera</taxon>
        <taxon>Brachycera</taxon>
        <taxon>Muscomorpha</taxon>
        <taxon>Tephritoidea</taxon>
        <taxon>Tephritidae</taxon>
        <taxon>Ceratitis</taxon>
        <taxon>Ceratitis</taxon>
    </lineage>
</organism>
<dbReference type="PANTHER" id="PTHR10380:SF218">
    <property type="entry name" value="ADULT CUTICLE PROTEIN 65AA-RELATED"/>
    <property type="match status" value="1"/>
</dbReference>
<dbReference type="InterPro" id="IPR031311">
    <property type="entry name" value="CHIT_BIND_RR_consensus"/>
</dbReference>
<proteinExistence type="evidence at transcript level"/>
<dbReference type="PANTHER" id="PTHR10380">
    <property type="entry name" value="CUTICLE PROTEIN"/>
    <property type="match status" value="1"/>
</dbReference>
<feature type="signal peptide" evidence="3">
    <location>
        <begin position="1"/>
        <end position="19"/>
    </location>
</feature>
<dbReference type="PROSITE" id="PS00233">
    <property type="entry name" value="CHIT_BIND_RR_1"/>
    <property type="match status" value="1"/>
</dbReference>
<reference evidence="4" key="1">
    <citation type="submission" date="2013-07" db="EMBL/GenBank/DDBJ databases">
        <authorList>
            <person name="Geib S."/>
        </authorList>
    </citation>
    <scope>NUCLEOTIDE SEQUENCE</scope>
</reference>
<dbReference type="GO" id="GO:0008010">
    <property type="term" value="F:structural constituent of chitin-based larval cuticle"/>
    <property type="evidence" value="ECO:0007669"/>
    <property type="project" value="TreeGrafter"/>
</dbReference>